<keyword evidence="1" id="KW-1133">Transmembrane helix</keyword>
<keyword evidence="3" id="KW-1185">Reference proteome</keyword>
<gene>
    <name evidence="2" type="ORF">CAter282_3383</name>
</gene>
<dbReference type="AlphaFoldDB" id="A0A127QMK7"/>
<protein>
    <submittedName>
        <fullName evidence="2">Putative membrane protein</fullName>
    </submittedName>
</protein>
<feature type="transmembrane region" description="Helical" evidence="1">
    <location>
        <begin position="183"/>
        <end position="201"/>
    </location>
</feature>
<feature type="transmembrane region" description="Helical" evidence="1">
    <location>
        <begin position="353"/>
        <end position="368"/>
    </location>
</feature>
<sequence length="623" mass="68869">MNFFYKTIDKIGLRNIDLNNKNTFKYFCLISPIFFGLVSLFLGADTNWDLQNYHIYNAFSLLNNKLHMDLAAAGMQTYFNPVLDVPYYLMTLYLPAPLVGFIMGAIHGINFVLLAAVCYKALPHLPKDDRFRIPLLLTIFGCLSANFLSEIGSTMGDDTTSIFVLASLLVILNSWNKLFGSGVRPALIAISAGLCVGLGAGLKLTNVIYAVALCVSFLVVPVGLAARFRVAFLFGIGVLVGMALTGGYWLYEMWRTFGNPLFPQFSAFFTNPLTQAVAVVDVVFRPKNGVETAFWPFVFSWSPPRAAQLPGLRQIIWPVAYVIFFYWVVMAFVKNKKPANPAAKDGLQPFSKYLIAVVVVGYVIWMKLFSIQRYLVPIEVCLPLVTFILLTQLTHYQRARQIAIWVLAISSAIVVLGGVRTWGHASWSEKMFRVDLPPLDAPEKTTVIQAGGDPPFAWIAAQFPASVAFAQVQGSFPEAMPAYGNRIHDMVSERGGPVFAIVQGTNQSSRIEQVARLRETASDLGITSSERGCAALQWATVRFKLHASITVLDHPVGEAKCSINVLPSDIVDVDGKNKAFVAIAAKQLAIYGYAVDYADCKPYSAYIGKDKSPYQWCRLSRSE</sequence>
<organism evidence="2 3">
    <name type="scientific">Collimonas arenae</name>
    <dbReference type="NCBI Taxonomy" id="279058"/>
    <lineage>
        <taxon>Bacteria</taxon>
        <taxon>Pseudomonadati</taxon>
        <taxon>Pseudomonadota</taxon>
        <taxon>Betaproteobacteria</taxon>
        <taxon>Burkholderiales</taxon>
        <taxon>Oxalobacteraceae</taxon>
        <taxon>Collimonas</taxon>
    </lineage>
</organism>
<dbReference type="PATRIC" id="fig|279058.17.peg.3678"/>
<feature type="transmembrane region" description="Helical" evidence="1">
    <location>
        <begin position="374"/>
        <end position="390"/>
    </location>
</feature>
<evidence type="ECO:0000313" key="3">
    <source>
        <dbReference type="Proteomes" id="UP000071778"/>
    </source>
</evidence>
<feature type="transmembrane region" description="Helical" evidence="1">
    <location>
        <begin position="207"/>
        <end position="224"/>
    </location>
</feature>
<feature type="transmembrane region" description="Helical" evidence="1">
    <location>
        <begin position="402"/>
        <end position="423"/>
    </location>
</feature>
<evidence type="ECO:0000313" key="2">
    <source>
        <dbReference type="EMBL" id="AMP11075.1"/>
    </source>
</evidence>
<feature type="transmembrane region" description="Helical" evidence="1">
    <location>
        <begin position="98"/>
        <end position="119"/>
    </location>
</feature>
<reference evidence="2 3" key="1">
    <citation type="submission" date="2015-11" db="EMBL/GenBank/DDBJ databases">
        <title>Exploring the genomic traits of fungus-feeding bacterial genus Collimonas.</title>
        <authorList>
            <person name="Song C."/>
            <person name="Schmidt R."/>
            <person name="de Jager V."/>
            <person name="Krzyzanowska D."/>
            <person name="Jongedijk E."/>
            <person name="Cankar K."/>
            <person name="Beekwilder J."/>
            <person name="van Veen A."/>
            <person name="de Boer W."/>
            <person name="van Veen J.A."/>
            <person name="Garbeva P."/>
        </authorList>
    </citation>
    <scope>NUCLEOTIDE SEQUENCE [LARGE SCALE GENOMIC DNA]</scope>
    <source>
        <strain evidence="2 3">Ter282</strain>
    </source>
</reference>
<accession>A0A127QMK7</accession>
<dbReference type="EMBL" id="CP013235">
    <property type="protein sequence ID" value="AMP11075.1"/>
    <property type="molecule type" value="Genomic_DNA"/>
</dbReference>
<proteinExistence type="predicted"/>
<evidence type="ECO:0000256" key="1">
    <source>
        <dbReference type="SAM" id="Phobius"/>
    </source>
</evidence>
<feature type="transmembrane region" description="Helical" evidence="1">
    <location>
        <begin position="131"/>
        <end position="148"/>
    </location>
</feature>
<name>A0A127QMK7_9BURK</name>
<dbReference type="Proteomes" id="UP000071778">
    <property type="component" value="Chromosome"/>
</dbReference>
<dbReference type="OrthoDB" id="1814621at2"/>
<feature type="transmembrane region" description="Helical" evidence="1">
    <location>
        <begin position="315"/>
        <end position="333"/>
    </location>
</feature>
<dbReference type="RefSeq" id="WP_061534164.1">
    <property type="nucleotide sequence ID" value="NZ_CP013233.1"/>
</dbReference>
<keyword evidence="1" id="KW-0812">Transmembrane</keyword>
<feature type="transmembrane region" description="Helical" evidence="1">
    <location>
        <begin position="24"/>
        <end position="44"/>
    </location>
</feature>
<keyword evidence="1" id="KW-0472">Membrane</keyword>
<feature type="transmembrane region" description="Helical" evidence="1">
    <location>
        <begin position="231"/>
        <end position="251"/>
    </location>
</feature>